<dbReference type="AlphaFoldDB" id="A0AAN4TIM8"/>
<protein>
    <submittedName>
        <fullName evidence="1">Lauroyl/myristoyl acyltransferase</fullName>
    </submittedName>
</protein>
<accession>A0AAN4TIM8</accession>
<gene>
    <name evidence="1" type="ORF">KPSA3_00320</name>
</gene>
<dbReference type="Proteomes" id="UP000248291">
    <property type="component" value="Unassembled WGS sequence"/>
</dbReference>
<sequence length="116" mass="13532">MFSGSLRKFVDLKLSLGESCYRSQIAASKNLDTLSQSVHIFVRDIQRRCDGVWMQVFAGFKAHKRKPVCLLELFLPEMLVAFYGQLTLSKFFFQINNLFSYIVHLPYSSIVCWRRV</sequence>
<reference evidence="1 2" key="1">
    <citation type="submission" date="2018-04" db="EMBL/GenBank/DDBJ databases">
        <title>Draft genome sequence of Pseudomonas syringae pv. actinidiae biovar 3 strains isolated from kiwifruit in Kagawa prefecture.</title>
        <authorList>
            <person name="Tabuchi M."/>
            <person name="Saito M."/>
            <person name="Fujiwara S."/>
            <person name="Sasa N."/>
            <person name="Akimitsu K."/>
            <person name="Gomi K."/>
            <person name="Konishi-Sugita S."/>
            <person name="Hamano K."/>
            <person name="Kataoka I."/>
        </authorList>
    </citation>
    <scope>NUCLEOTIDE SEQUENCE [LARGE SCALE GENOMIC DNA]</scope>
    <source>
        <strain evidence="1 2">MAFF212211</strain>
    </source>
</reference>
<proteinExistence type="predicted"/>
<organism evidence="1 2">
    <name type="scientific">Pseudomonas syringae pv. actinidiae</name>
    <dbReference type="NCBI Taxonomy" id="103796"/>
    <lineage>
        <taxon>Bacteria</taxon>
        <taxon>Pseudomonadati</taxon>
        <taxon>Pseudomonadota</taxon>
        <taxon>Gammaproteobacteria</taxon>
        <taxon>Pseudomonadales</taxon>
        <taxon>Pseudomonadaceae</taxon>
        <taxon>Pseudomonas</taxon>
        <taxon>Pseudomonas syringae</taxon>
    </lineage>
</organism>
<keyword evidence="1" id="KW-0012">Acyltransferase</keyword>
<dbReference type="GO" id="GO:0016746">
    <property type="term" value="F:acyltransferase activity"/>
    <property type="evidence" value="ECO:0007669"/>
    <property type="project" value="UniProtKB-KW"/>
</dbReference>
<dbReference type="EMBL" id="BGKA01000014">
    <property type="protein sequence ID" value="GBH14432.1"/>
    <property type="molecule type" value="Genomic_DNA"/>
</dbReference>
<evidence type="ECO:0000313" key="2">
    <source>
        <dbReference type="Proteomes" id="UP000248291"/>
    </source>
</evidence>
<evidence type="ECO:0000313" key="1">
    <source>
        <dbReference type="EMBL" id="GBH14432.1"/>
    </source>
</evidence>
<comment type="caution">
    <text evidence="1">The sequence shown here is derived from an EMBL/GenBank/DDBJ whole genome shotgun (WGS) entry which is preliminary data.</text>
</comment>
<name>A0AAN4TIM8_PSESF</name>
<keyword evidence="1" id="KW-0808">Transferase</keyword>